<dbReference type="PANTHER" id="PTHR24166">
    <property type="entry name" value="ROLLING PEBBLES, ISOFORM B"/>
    <property type="match status" value="1"/>
</dbReference>
<dbReference type="InterPro" id="IPR002110">
    <property type="entry name" value="Ankyrin_rpt"/>
</dbReference>
<dbReference type="InterPro" id="IPR050889">
    <property type="entry name" value="Dendritic_Spine_Reg/Scaffold"/>
</dbReference>
<dbReference type="InterPro" id="IPR036770">
    <property type="entry name" value="Ankyrin_rpt-contain_sf"/>
</dbReference>
<reference evidence="5" key="1">
    <citation type="submission" date="2023-01" db="EMBL/GenBank/DDBJ databases">
        <title>The growth and conidiation of Purpureocillium lavendulum are regulated by nitrogen source and histone H3K14 acetylation.</title>
        <authorList>
            <person name="Tang P."/>
            <person name="Han J."/>
            <person name="Zhang C."/>
            <person name="Tang P."/>
            <person name="Qi F."/>
            <person name="Zhang K."/>
            <person name="Liang L."/>
        </authorList>
    </citation>
    <scope>NUCLEOTIDE SEQUENCE</scope>
    <source>
        <strain evidence="5">YMF1.00683</strain>
    </source>
</reference>
<dbReference type="PANTHER" id="PTHR24166:SF48">
    <property type="entry name" value="PROTEIN VAPYRIN"/>
    <property type="match status" value="1"/>
</dbReference>
<evidence type="ECO:0000256" key="1">
    <source>
        <dbReference type="ARBA" id="ARBA00022737"/>
    </source>
</evidence>
<evidence type="ECO:0000256" key="3">
    <source>
        <dbReference type="PROSITE-ProRule" id="PRU00023"/>
    </source>
</evidence>
<dbReference type="EMBL" id="JAQHRD010000004">
    <property type="protein sequence ID" value="KAJ6441465.1"/>
    <property type="molecule type" value="Genomic_DNA"/>
</dbReference>
<evidence type="ECO:0000313" key="5">
    <source>
        <dbReference type="EMBL" id="KAJ6441465.1"/>
    </source>
</evidence>
<accession>A0AB34FTR5</accession>
<gene>
    <name evidence="5" type="ORF">O9K51_05016</name>
</gene>
<dbReference type="InterPro" id="IPR001810">
    <property type="entry name" value="F-box_dom"/>
</dbReference>
<feature type="repeat" description="ANK" evidence="3">
    <location>
        <begin position="156"/>
        <end position="179"/>
    </location>
</feature>
<name>A0AB34FTR5_9HYPO</name>
<dbReference type="PROSITE" id="PS50181">
    <property type="entry name" value="FBOX"/>
    <property type="match status" value="1"/>
</dbReference>
<feature type="domain" description="F-box" evidence="4">
    <location>
        <begin position="1"/>
        <end position="46"/>
    </location>
</feature>
<protein>
    <submittedName>
        <fullName evidence="5">Ankyrin repeats (3 copies) domain-containing protein</fullName>
    </submittedName>
</protein>
<evidence type="ECO:0000256" key="2">
    <source>
        <dbReference type="ARBA" id="ARBA00023043"/>
    </source>
</evidence>
<dbReference type="AlphaFoldDB" id="A0AB34FTR5"/>
<dbReference type="SUPFAM" id="SSF48403">
    <property type="entry name" value="Ankyrin repeat"/>
    <property type="match status" value="1"/>
</dbReference>
<keyword evidence="1" id="KW-0677">Repeat</keyword>
<dbReference type="PROSITE" id="PS50297">
    <property type="entry name" value="ANK_REP_REGION"/>
    <property type="match status" value="3"/>
</dbReference>
<dbReference type="Proteomes" id="UP001163105">
    <property type="component" value="Unassembled WGS sequence"/>
</dbReference>
<sequence>MSLSLIPTELLLQISTHVQLQGLAALTRTSSRCYEILNPELYARGIASGLVMHMLFLAAEKGLPNTARACLSRRPSVPAEAAHYGLERKLLQRAAELGHAEVVKQLLLWEFSDPNAGNGGTFETPLKIAIFGGHTGMVQVFLEHDRVDCNFEDDYNRFTPLHLAAMRGFVDIAKLLLERADIKLDEQDFYRRTPLSYAAERGNTEVARLLLERNEVNHEAKDKEGKTPLDYAVSEGRAAVVRLLLAASATSSNDHSVLRDLKITAAAHARGFHKKSDRLKATIKKMGMRSK</sequence>
<evidence type="ECO:0000313" key="6">
    <source>
        <dbReference type="Proteomes" id="UP001163105"/>
    </source>
</evidence>
<dbReference type="Pfam" id="PF12796">
    <property type="entry name" value="Ank_2"/>
    <property type="match status" value="2"/>
</dbReference>
<organism evidence="5 6">
    <name type="scientific">Purpureocillium lavendulum</name>
    <dbReference type="NCBI Taxonomy" id="1247861"/>
    <lineage>
        <taxon>Eukaryota</taxon>
        <taxon>Fungi</taxon>
        <taxon>Dikarya</taxon>
        <taxon>Ascomycota</taxon>
        <taxon>Pezizomycotina</taxon>
        <taxon>Sordariomycetes</taxon>
        <taxon>Hypocreomycetidae</taxon>
        <taxon>Hypocreales</taxon>
        <taxon>Ophiocordycipitaceae</taxon>
        <taxon>Purpureocillium</taxon>
    </lineage>
</organism>
<feature type="repeat" description="ANK" evidence="3">
    <location>
        <begin position="224"/>
        <end position="256"/>
    </location>
</feature>
<feature type="repeat" description="ANK" evidence="3">
    <location>
        <begin position="190"/>
        <end position="214"/>
    </location>
</feature>
<dbReference type="Gene3D" id="1.25.40.20">
    <property type="entry name" value="Ankyrin repeat-containing domain"/>
    <property type="match status" value="2"/>
</dbReference>
<keyword evidence="2 3" id="KW-0040">ANK repeat</keyword>
<comment type="caution">
    <text evidence="5">The sequence shown here is derived from an EMBL/GenBank/DDBJ whole genome shotgun (WGS) entry which is preliminary data.</text>
</comment>
<keyword evidence="6" id="KW-1185">Reference proteome</keyword>
<evidence type="ECO:0000259" key="4">
    <source>
        <dbReference type="PROSITE" id="PS50181"/>
    </source>
</evidence>
<proteinExistence type="predicted"/>
<dbReference type="PROSITE" id="PS50088">
    <property type="entry name" value="ANK_REPEAT"/>
    <property type="match status" value="3"/>
</dbReference>
<dbReference type="SMART" id="SM00248">
    <property type="entry name" value="ANK"/>
    <property type="match status" value="6"/>
</dbReference>